<dbReference type="KEGG" id="sbae:DSM104329_05196"/>
<feature type="domain" description="Glycosyltransferase 2-like" evidence="5">
    <location>
        <begin position="16"/>
        <end position="179"/>
    </location>
</feature>
<dbReference type="Proteomes" id="UP001162834">
    <property type="component" value="Chromosome"/>
</dbReference>
<name>A0A9E6Y3G8_9ACTN</name>
<keyword evidence="7" id="KW-1185">Reference proteome</keyword>
<evidence type="ECO:0000313" key="6">
    <source>
        <dbReference type="EMBL" id="UGS38766.1"/>
    </source>
</evidence>
<dbReference type="AlphaFoldDB" id="A0A9E6Y3G8"/>
<dbReference type="InterPro" id="IPR001173">
    <property type="entry name" value="Glyco_trans_2-like"/>
</dbReference>
<evidence type="ECO:0000259" key="5">
    <source>
        <dbReference type="Pfam" id="PF00535"/>
    </source>
</evidence>
<organism evidence="6 7">
    <name type="scientific">Capillimicrobium parvum</name>
    <dbReference type="NCBI Taxonomy" id="2884022"/>
    <lineage>
        <taxon>Bacteria</taxon>
        <taxon>Bacillati</taxon>
        <taxon>Actinomycetota</taxon>
        <taxon>Thermoleophilia</taxon>
        <taxon>Solirubrobacterales</taxon>
        <taxon>Capillimicrobiaceae</taxon>
        <taxon>Capillimicrobium</taxon>
    </lineage>
</organism>
<dbReference type="Pfam" id="PF00535">
    <property type="entry name" value="Glycos_transf_2"/>
    <property type="match status" value="1"/>
</dbReference>
<dbReference type="PANTHER" id="PTHR43179:SF12">
    <property type="entry name" value="GALACTOFURANOSYLTRANSFERASE GLFT2"/>
    <property type="match status" value="1"/>
</dbReference>
<dbReference type="EMBL" id="CP087164">
    <property type="protein sequence ID" value="UGS38766.1"/>
    <property type="molecule type" value="Genomic_DNA"/>
</dbReference>
<evidence type="ECO:0000313" key="7">
    <source>
        <dbReference type="Proteomes" id="UP001162834"/>
    </source>
</evidence>
<sequence length="342" mass="37025">MSAPRLTAVVLNLDGRELLERMLPTLAAQDSDGARHVLLDDGSADGSPEWAADAFGWLEVVRNPENLGVTRAFNRAVELAAGSEYLALLNNDLELAPDYLSRLVAVLDAHPRAAAVIGKMRSARDPARLDGAGDALQWSSAASRRGYGEPDDGRYDEPGEVFSACGGAAVYRMAAFEDVGPFDGDFVAYLEDVDWGFRARLRGWTARYEPCAEVLHVGGATTSRNARYYGRLQRRNQLLLVLKDYPARALAVHAPAVAGHHLAWLAASARDGMLGEHVRALGEVARMLPATWRKRRTIQAGRRVPVAAIDAAMSPEPWAGDTLGERARSLAAAAAPLVRRRP</sequence>
<evidence type="ECO:0000256" key="3">
    <source>
        <dbReference type="ARBA" id="ARBA00022676"/>
    </source>
</evidence>
<gene>
    <name evidence="6" type="ORF">DSM104329_05196</name>
</gene>
<keyword evidence="3" id="KW-0328">Glycosyltransferase</keyword>
<dbReference type="CDD" id="cd04186">
    <property type="entry name" value="GT_2_like_c"/>
    <property type="match status" value="1"/>
</dbReference>
<comment type="pathway">
    <text evidence="1">Cell wall biogenesis; cell wall polysaccharide biosynthesis.</text>
</comment>
<dbReference type="GO" id="GO:0016757">
    <property type="term" value="F:glycosyltransferase activity"/>
    <property type="evidence" value="ECO:0007669"/>
    <property type="project" value="UniProtKB-KW"/>
</dbReference>
<dbReference type="RefSeq" id="WP_259312782.1">
    <property type="nucleotide sequence ID" value="NZ_CP087164.1"/>
</dbReference>
<evidence type="ECO:0000256" key="4">
    <source>
        <dbReference type="ARBA" id="ARBA00022679"/>
    </source>
</evidence>
<proteinExistence type="inferred from homology"/>
<evidence type="ECO:0000256" key="2">
    <source>
        <dbReference type="ARBA" id="ARBA00006739"/>
    </source>
</evidence>
<comment type="similarity">
    <text evidence="2">Belongs to the glycosyltransferase 2 family.</text>
</comment>
<dbReference type="PANTHER" id="PTHR43179">
    <property type="entry name" value="RHAMNOSYLTRANSFERASE WBBL"/>
    <property type="match status" value="1"/>
</dbReference>
<dbReference type="Gene3D" id="3.90.550.10">
    <property type="entry name" value="Spore Coat Polysaccharide Biosynthesis Protein SpsA, Chain A"/>
    <property type="match status" value="1"/>
</dbReference>
<keyword evidence="4" id="KW-0808">Transferase</keyword>
<accession>A0A9E6Y3G8</accession>
<dbReference type="InterPro" id="IPR029044">
    <property type="entry name" value="Nucleotide-diphossugar_trans"/>
</dbReference>
<evidence type="ECO:0000256" key="1">
    <source>
        <dbReference type="ARBA" id="ARBA00004776"/>
    </source>
</evidence>
<protein>
    <recommendedName>
        <fullName evidence="5">Glycosyltransferase 2-like domain-containing protein</fullName>
    </recommendedName>
</protein>
<reference evidence="6" key="1">
    <citation type="journal article" date="2022" name="Int. J. Syst. Evol. Microbiol.">
        <title>Pseudomonas aegrilactucae sp. nov. and Pseudomonas morbosilactucae sp. nov., pathogens causing bacterial rot of lettuce in Japan.</title>
        <authorList>
            <person name="Sawada H."/>
            <person name="Fujikawa T."/>
            <person name="Satou M."/>
        </authorList>
    </citation>
    <scope>NUCLEOTIDE SEQUENCE</scope>
    <source>
        <strain evidence="6">0166_1</strain>
    </source>
</reference>
<dbReference type="SUPFAM" id="SSF53448">
    <property type="entry name" value="Nucleotide-diphospho-sugar transferases"/>
    <property type="match status" value="1"/>
</dbReference>